<dbReference type="PANTHER" id="PTHR40053:SF1">
    <property type="entry name" value="SPORULATION-CONTROL PROTEIN SPO0M"/>
    <property type="match status" value="1"/>
</dbReference>
<accession>A0A7C9JDF6</accession>
<evidence type="ECO:0000313" key="1">
    <source>
        <dbReference type="EMBL" id="NAS23681.1"/>
    </source>
</evidence>
<reference evidence="1 2" key="1">
    <citation type="submission" date="2020-01" db="EMBL/GenBank/DDBJ databases">
        <title>Herbidospora sp. NEAU-GS84 nov., a novel actinomycete isolated from soil.</title>
        <authorList>
            <person name="Han L."/>
        </authorList>
    </citation>
    <scope>NUCLEOTIDE SEQUENCE [LARGE SCALE GENOMIC DNA]</scope>
    <source>
        <strain evidence="1 2">NEAU-GS84</strain>
    </source>
</reference>
<evidence type="ECO:0000313" key="2">
    <source>
        <dbReference type="Proteomes" id="UP000479526"/>
    </source>
</evidence>
<keyword evidence="2" id="KW-1185">Reference proteome</keyword>
<dbReference type="EMBL" id="WXEW01000005">
    <property type="protein sequence ID" value="NAS23681.1"/>
    <property type="molecule type" value="Genomic_DNA"/>
</dbReference>
<gene>
    <name evidence="1" type="ORF">GT755_18530</name>
</gene>
<dbReference type="PANTHER" id="PTHR40053">
    <property type="entry name" value="SPORULATION-CONTROL PROTEIN SPO0M"/>
    <property type="match status" value="1"/>
</dbReference>
<sequence length="285" mass="30739">MVFKRMLSAFGVGAPSVDTVLHTPRTQPGGALSGEVRIKGGEVDAEIEHITLSLVARVEIEHSEGESSGLREFFGFPVSGPFTLRTGEERTIPFQLPVPWETPISEGLRGMAVGVRTELAIAKAVDKGDLDMIEVAPLPAQVHVLESLSRLGFHFRSADLEAGHIAGSRQTLPFYQEIEFTSHQYGEIEVTFISDPHHLEIVIEGGHDTIGRFPTTHQEALSTDWTSVFGDWLAQRSYGHHGGHYSHGGGMGMGGVVAGAAAGVVGGMILGEVVEEVFEDVFEEE</sequence>
<dbReference type="RefSeq" id="WP_161480935.1">
    <property type="nucleotide sequence ID" value="NZ_WXEW01000005.1"/>
</dbReference>
<organism evidence="1 2">
    <name type="scientific">Herbidospora solisilvae</name>
    <dbReference type="NCBI Taxonomy" id="2696284"/>
    <lineage>
        <taxon>Bacteria</taxon>
        <taxon>Bacillati</taxon>
        <taxon>Actinomycetota</taxon>
        <taxon>Actinomycetes</taxon>
        <taxon>Streptosporangiales</taxon>
        <taxon>Streptosporangiaceae</taxon>
        <taxon>Herbidospora</taxon>
    </lineage>
</organism>
<dbReference type="AlphaFoldDB" id="A0A7C9JDF6"/>
<name>A0A7C9JDF6_9ACTN</name>
<dbReference type="InterPro" id="IPR009776">
    <property type="entry name" value="Spore_0_M"/>
</dbReference>
<protein>
    <submittedName>
        <fullName evidence="1">Sporulation protein</fullName>
    </submittedName>
</protein>
<comment type="caution">
    <text evidence="1">The sequence shown here is derived from an EMBL/GenBank/DDBJ whole genome shotgun (WGS) entry which is preliminary data.</text>
</comment>
<dbReference type="Pfam" id="PF07070">
    <property type="entry name" value="Spo0M"/>
    <property type="match status" value="1"/>
</dbReference>
<dbReference type="Proteomes" id="UP000479526">
    <property type="component" value="Unassembled WGS sequence"/>
</dbReference>
<proteinExistence type="predicted"/>